<gene>
    <name evidence="2" type="ORF">I595_206</name>
</gene>
<evidence type="ECO:0000313" key="2">
    <source>
        <dbReference type="EMBL" id="KPM33303.1"/>
    </source>
</evidence>
<dbReference type="GO" id="GO:0003995">
    <property type="term" value="F:acyl-CoA dehydrogenase activity"/>
    <property type="evidence" value="ECO:0007669"/>
    <property type="project" value="InterPro"/>
</dbReference>
<evidence type="ECO:0000313" key="3">
    <source>
        <dbReference type="Proteomes" id="UP000050280"/>
    </source>
</evidence>
<dbReference type="SUPFAM" id="SSF53720">
    <property type="entry name" value="ALDH-like"/>
    <property type="match status" value="1"/>
</dbReference>
<dbReference type="AlphaFoldDB" id="A0A0P7AI56"/>
<dbReference type="RefSeq" id="WP_054557515.1">
    <property type="nucleotide sequence ID" value="NZ_LDJX01000001.1"/>
</dbReference>
<dbReference type="GO" id="GO:0008218">
    <property type="term" value="P:bioluminescence"/>
    <property type="evidence" value="ECO:0007669"/>
    <property type="project" value="InterPro"/>
</dbReference>
<keyword evidence="3" id="KW-1185">Reference proteome</keyword>
<dbReference type="EMBL" id="LDJX01000001">
    <property type="protein sequence ID" value="KPM33303.1"/>
    <property type="molecule type" value="Genomic_DNA"/>
</dbReference>
<dbReference type="InterPro" id="IPR016161">
    <property type="entry name" value="Ald_DH/histidinol_DH"/>
</dbReference>
<dbReference type="OrthoDB" id="1522941at2"/>
<comment type="caution">
    <text evidence="2">The sequence shown here is derived from an EMBL/GenBank/DDBJ whole genome shotgun (WGS) entry which is preliminary data.</text>
</comment>
<dbReference type="Proteomes" id="UP000050280">
    <property type="component" value="Unassembled WGS sequence"/>
</dbReference>
<proteinExistence type="predicted"/>
<keyword evidence="1" id="KW-0521">NADP</keyword>
<dbReference type="STRING" id="1300341.I595_206"/>
<dbReference type="InterPro" id="IPR008670">
    <property type="entry name" value="CoA_reduct_LuxC"/>
</dbReference>
<reference evidence="2 3" key="1">
    <citation type="submission" date="2015-09" db="EMBL/GenBank/DDBJ databases">
        <title>Genome sequence of the marine flavobacterium Croceitalea dokdonensis DOKDO 023 that contains proton- and sodium-pumping rhodopsins.</title>
        <authorList>
            <person name="Kwon S.-K."/>
            <person name="Lee H.K."/>
            <person name="Kwak M.-J."/>
            <person name="Kim J.F."/>
        </authorList>
    </citation>
    <scope>NUCLEOTIDE SEQUENCE [LARGE SCALE GENOMIC DNA]</scope>
    <source>
        <strain evidence="2 3">DOKDO 023</strain>
    </source>
</reference>
<accession>A0A0P7AI56</accession>
<dbReference type="Pfam" id="PF05893">
    <property type="entry name" value="LuxC"/>
    <property type="match status" value="1"/>
</dbReference>
<organism evidence="2 3">
    <name type="scientific">Croceitalea dokdonensis DOKDO 023</name>
    <dbReference type="NCBI Taxonomy" id="1300341"/>
    <lineage>
        <taxon>Bacteria</taxon>
        <taxon>Pseudomonadati</taxon>
        <taxon>Bacteroidota</taxon>
        <taxon>Flavobacteriia</taxon>
        <taxon>Flavobacteriales</taxon>
        <taxon>Flavobacteriaceae</taxon>
        <taxon>Croceitalea</taxon>
    </lineage>
</organism>
<protein>
    <submittedName>
        <fullName evidence="2">Acyl-CoA reductase</fullName>
    </submittedName>
</protein>
<sequence>MANQPPILQPLQELGSFLTGFCDPTETKEGLWHTKLEDAIRIAQHKNSWFTRENVLFALHQWGNLLTKSNLENWMASYQIPVNGAPKTVAVIMAGNIPLVGLHDFLSVLVTGNKVLAKLSSNDEVLLPLIAEFLMEREPALSGQMAFTQEKLTGFDAVIATGSNNTGRYFEYYFGKYPSIIRKNRNSVAVLTGNETKAQLRALGIDIFTYFGLGCRSVSKIFVPKDYGFDVFFEAIYGFKDIINNHKYANNYDYNKAVYLMSEYKILDNNFLLLKEDTQYASPIGTLFYEFYDTITQLQERFREDRNQLQCIVANGCMGNCMDFGQTQRPNLGDYADGVDTVSFLLNLQAQQG</sequence>
<evidence type="ECO:0000256" key="1">
    <source>
        <dbReference type="ARBA" id="ARBA00022857"/>
    </source>
</evidence>
<dbReference type="PATRIC" id="fig|1300341.3.peg.206"/>
<name>A0A0P7AI56_9FLAO</name>